<comment type="caution">
    <text evidence="3">The sequence shown here is derived from an EMBL/GenBank/DDBJ whole genome shotgun (WGS) entry which is preliminary data.</text>
</comment>
<dbReference type="EMBL" id="WUYX01000027">
    <property type="protein sequence ID" value="MXV61983.1"/>
    <property type="molecule type" value="Genomic_DNA"/>
</dbReference>
<dbReference type="RefSeq" id="WP_160064335.1">
    <property type="nucleotide sequence ID" value="NZ_WUYX01000027.1"/>
</dbReference>
<evidence type="ECO:0000256" key="2">
    <source>
        <dbReference type="ARBA" id="ARBA00023002"/>
    </source>
</evidence>
<dbReference type="OrthoDB" id="213346at2157"/>
<dbReference type="InterPro" id="IPR036291">
    <property type="entry name" value="NAD(P)-bd_dom_sf"/>
</dbReference>
<dbReference type="CDD" id="cd05233">
    <property type="entry name" value="SDR_c"/>
    <property type="match status" value="1"/>
</dbReference>
<evidence type="ECO:0000313" key="3">
    <source>
        <dbReference type="EMBL" id="MXV61983.1"/>
    </source>
</evidence>
<proteinExistence type="inferred from homology"/>
<comment type="similarity">
    <text evidence="1">Belongs to the short-chain dehydrogenases/reductases (SDR) family.</text>
</comment>
<dbReference type="Pfam" id="PF13561">
    <property type="entry name" value="adh_short_C2"/>
    <property type="match status" value="1"/>
</dbReference>
<sequence length="252" mass="25872">MNGTTAVITGGTRGIGRAVAERFAENGATVVIGARDGGEVTETVGALETRLESATEGDGGNVSENESVSVPGTAAGVRTDVRDEYDVERLVETASRAGTSSGIDTVVAAAGVYHGDPGRTPIDQESYTRFDDHAGINGRGVFATIREAIPHLNDGARVLVPTGVVASEAKSGYGSYAVSKAVAEAVVRGFAADTEYTVGCLDPGQVATELTDGAGRDPDDVAPMFVWAATDAPEAELDGGVLGLREWKNATR</sequence>
<dbReference type="InterPro" id="IPR002347">
    <property type="entry name" value="SDR_fam"/>
</dbReference>
<dbReference type="AlphaFoldDB" id="A0A6B0VLC3"/>
<dbReference type="PRINTS" id="PR00081">
    <property type="entry name" value="GDHRDH"/>
</dbReference>
<dbReference type="Gene3D" id="3.40.50.720">
    <property type="entry name" value="NAD(P)-binding Rossmann-like Domain"/>
    <property type="match status" value="1"/>
</dbReference>
<dbReference type="PANTHER" id="PTHR48107:SF7">
    <property type="entry name" value="RE15974P"/>
    <property type="match status" value="1"/>
</dbReference>
<evidence type="ECO:0000256" key="1">
    <source>
        <dbReference type="ARBA" id="ARBA00006484"/>
    </source>
</evidence>
<gene>
    <name evidence="3" type="ORF">GS429_07910</name>
</gene>
<organism evidence="3 4">
    <name type="scientific">Natronorubrum halalkaliphilum</name>
    <dbReference type="NCBI Taxonomy" id="2691917"/>
    <lineage>
        <taxon>Archaea</taxon>
        <taxon>Methanobacteriati</taxon>
        <taxon>Methanobacteriota</taxon>
        <taxon>Stenosarchaea group</taxon>
        <taxon>Halobacteria</taxon>
        <taxon>Halobacteriales</taxon>
        <taxon>Natrialbaceae</taxon>
        <taxon>Natronorubrum</taxon>
    </lineage>
</organism>
<keyword evidence="2" id="KW-0560">Oxidoreductase</keyword>
<keyword evidence="4" id="KW-1185">Reference proteome</keyword>
<reference evidence="3 4" key="1">
    <citation type="submission" date="2020-01" db="EMBL/GenBank/DDBJ databases">
        <title>Natronorubrum sp. JWXQ-INN 674 isolated from Inner Mongolia Autonomous Region of China.</title>
        <authorList>
            <person name="Xue Q."/>
        </authorList>
    </citation>
    <scope>NUCLEOTIDE SEQUENCE [LARGE SCALE GENOMIC DNA]</scope>
    <source>
        <strain evidence="3 4">JWXQ-INN-674</strain>
    </source>
</reference>
<dbReference type="GO" id="GO:0016614">
    <property type="term" value="F:oxidoreductase activity, acting on CH-OH group of donors"/>
    <property type="evidence" value="ECO:0007669"/>
    <property type="project" value="UniProtKB-ARBA"/>
</dbReference>
<name>A0A6B0VLC3_9EURY</name>
<protein>
    <submittedName>
        <fullName evidence="3">SDR family oxidoreductase</fullName>
    </submittedName>
</protein>
<dbReference type="Proteomes" id="UP000434101">
    <property type="component" value="Unassembled WGS sequence"/>
</dbReference>
<evidence type="ECO:0000313" key="4">
    <source>
        <dbReference type="Proteomes" id="UP000434101"/>
    </source>
</evidence>
<accession>A0A6B0VLC3</accession>
<dbReference type="PANTHER" id="PTHR48107">
    <property type="entry name" value="NADPH-DEPENDENT ALDEHYDE REDUCTASE-LIKE PROTEIN, CHLOROPLASTIC-RELATED"/>
    <property type="match status" value="1"/>
</dbReference>
<dbReference type="SUPFAM" id="SSF51735">
    <property type="entry name" value="NAD(P)-binding Rossmann-fold domains"/>
    <property type="match status" value="1"/>
</dbReference>